<feature type="transmembrane region" description="Helical" evidence="1">
    <location>
        <begin position="69"/>
        <end position="87"/>
    </location>
</feature>
<feature type="transmembrane region" description="Helical" evidence="1">
    <location>
        <begin position="126"/>
        <end position="145"/>
    </location>
</feature>
<accession>A0A239GC11</accession>
<dbReference type="RefSeq" id="WP_089306143.1">
    <property type="nucleotide sequence ID" value="NZ_FZOO01000006.1"/>
</dbReference>
<evidence type="ECO:0000313" key="2">
    <source>
        <dbReference type="EMBL" id="SNS66707.1"/>
    </source>
</evidence>
<keyword evidence="1" id="KW-1133">Transmembrane helix</keyword>
<keyword evidence="1" id="KW-0472">Membrane</keyword>
<reference evidence="3" key="1">
    <citation type="submission" date="2017-06" db="EMBL/GenBank/DDBJ databases">
        <authorList>
            <person name="Varghese N."/>
            <person name="Submissions S."/>
        </authorList>
    </citation>
    <scope>NUCLEOTIDE SEQUENCE [LARGE SCALE GENOMIC DNA]</scope>
    <source>
        <strain evidence="3">DSM 46839</strain>
    </source>
</reference>
<dbReference type="Pfam" id="PF14325">
    <property type="entry name" value="DUF4383"/>
    <property type="match status" value="1"/>
</dbReference>
<proteinExistence type="predicted"/>
<dbReference type="OrthoDB" id="5187794at2"/>
<dbReference type="Proteomes" id="UP000198373">
    <property type="component" value="Unassembled WGS sequence"/>
</dbReference>
<gene>
    <name evidence="2" type="ORF">SAMN06893096_106125</name>
</gene>
<dbReference type="AlphaFoldDB" id="A0A239GC11"/>
<evidence type="ECO:0000313" key="3">
    <source>
        <dbReference type="Proteomes" id="UP000198373"/>
    </source>
</evidence>
<name>A0A239GC11_9ACTN</name>
<evidence type="ECO:0000256" key="1">
    <source>
        <dbReference type="SAM" id="Phobius"/>
    </source>
</evidence>
<evidence type="ECO:0008006" key="4">
    <source>
        <dbReference type="Google" id="ProtNLM"/>
    </source>
</evidence>
<feature type="transmembrane region" description="Helical" evidence="1">
    <location>
        <begin position="31"/>
        <end position="49"/>
    </location>
</feature>
<dbReference type="EMBL" id="FZOO01000006">
    <property type="protein sequence ID" value="SNS66707.1"/>
    <property type="molecule type" value="Genomic_DNA"/>
</dbReference>
<organism evidence="2 3">
    <name type="scientific">Geodermatophilus pulveris</name>
    <dbReference type="NCBI Taxonomy" id="1564159"/>
    <lineage>
        <taxon>Bacteria</taxon>
        <taxon>Bacillati</taxon>
        <taxon>Actinomycetota</taxon>
        <taxon>Actinomycetes</taxon>
        <taxon>Geodermatophilales</taxon>
        <taxon>Geodermatophilaceae</taxon>
        <taxon>Geodermatophilus</taxon>
    </lineage>
</organism>
<keyword evidence="1" id="KW-0812">Transmembrane</keyword>
<keyword evidence="3" id="KW-1185">Reference proteome</keyword>
<protein>
    <recommendedName>
        <fullName evidence="4">DUF4383 domain-containing protein</fullName>
    </recommendedName>
</protein>
<feature type="transmembrane region" description="Helical" evidence="1">
    <location>
        <begin position="94"/>
        <end position="114"/>
    </location>
</feature>
<sequence>MKLRPQSRRRTATDPGEPPALGARVPVVQRIGAITVGLVILVFGLLGFANQLAFFSTEGEDVLGLSSNGLLSTISVVTAVVLFVAAARGPRIASNVMIVVGALFLLSALVNLAVLRTSFNILAFEFQNVVFSVVAGLLLLVLGAYGRVGGHLPPDSPYARPGGEEEIDLTSDLPSTPEEVAAERAMRDAEVAVVQHVATNDQRRRVAAMAHVHSRAERRRVWMSFDEAGRELR</sequence>